<dbReference type="PANTHER" id="PTHR42909">
    <property type="entry name" value="ZGC:136858"/>
    <property type="match status" value="1"/>
</dbReference>
<dbReference type="Gene3D" id="3.40.1790.10">
    <property type="entry name" value="Indigoidine synthase domain"/>
    <property type="match status" value="1"/>
</dbReference>
<feature type="domain" description="Carbohydrate kinase PfkB" evidence="8">
    <location>
        <begin position="325"/>
        <end position="656"/>
    </location>
</feature>
<keyword evidence="7" id="KW-0326">Glycosidase</keyword>
<dbReference type="EMBL" id="CP033148">
    <property type="protein sequence ID" value="AYO41605.1"/>
    <property type="molecule type" value="Genomic_DNA"/>
</dbReference>
<evidence type="ECO:0000256" key="2">
    <source>
        <dbReference type="ARBA" id="ARBA00022723"/>
    </source>
</evidence>
<keyword evidence="1 9" id="KW-0808">Transferase</keyword>
<evidence type="ECO:0000313" key="10">
    <source>
        <dbReference type="Proteomes" id="UP000269793"/>
    </source>
</evidence>
<dbReference type="EC" id="2.7.1.83" evidence="9"/>
<dbReference type="Proteomes" id="UP000269793">
    <property type="component" value="Chromosome I"/>
</dbReference>
<dbReference type="OrthoDB" id="198885at2759"/>
<dbReference type="Pfam" id="PF04227">
    <property type="entry name" value="Indigoidine_A"/>
    <property type="match status" value="1"/>
</dbReference>
<protein>
    <submittedName>
        <fullName evidence="9">Pseudouridine kinase</fullName>
        <ecNumber evidence="9">2.7.1.83</ecNumber>
    </submittedName>
</protein>
<dbReference type="PANTHER" id="PTHR42909:SF1">
    <property type="entry name" value="CARBOHYDRATE KINASE PFKB DOMAIN-CONTAINING PROTEIN"/>
    <property type="match status" value="1"/>
</dbReference>
<accession>A0A3G2S0Z6</accession>
<dbReference type="STRING" id="425264.A0A3G2S0Z6"/>
<name>A0A3G2S0Z6_MALR7</name>
<sequence>MWPGTLRFVLHDGVQAALQAGRAVVALESTIITHGLPRPLNYEMAVAAEDQIRRVGAEPATIAILDGRVHIGLDKTQLARVADSDPSHTTKVGRGSLAHALSQGMGWVGGTTVSGTMALAHRAGIRIFATGGIGGVHRGAESSMDISADLTELGRTRVAVFCSGAKSILDIPRTLEYLETQGVPVFTFHASGEFPNFYTASSGCKVPVVSSVDHAARIVAANEQLGLENGIVFGVPIPREFEANGQEIQLAVEQAVLESKELGIDRLGKQVTPWLLQRVSSLAAHSVQNNIALVLNNARHAAECAMSLAGPTKSTVAQVHAPKKARIMVIGCAAMDITAQALKPSLSDPSTAPGSIDMTVGGVAHNVARAAHAMLEDKRAVVLVAPKADDILGRLMQDDMRVSRMRTDALIQSARTPTCNLVLDANGELVTGIADMRVLDEIMVPEVVAMRLQQHQPNFIALDANLQPASLAAALAYATKERVPVLYEPTSTAKCHRILDAMQMLQRAQKIQIVTPNLYELASMAERLRTTFPREPTNHVDAVIRATRLPPALIQDAFMMTHVAQIQLIKLGGLGVLLVMQGQGAQHHFVHVPALPMDHGKPFVNSTGAGDSFTGAILARMSTMSTSFDQITLEDMVDLVNIGQSAAQRTLTCKEAVARSMGA</sequence>
<evidence type="ECO:0000256" key="6">
    <source>
        <dbReference type="ARBA" id="ARBA00023239"/>
    </source>
</evidence>
<dbReference type="InterPro" id="IPR022830">
    <property type="entry name" value="Indigdn_synthA-like"/>
</dbReference>
<dbReference type="GO" id="GO:0046872">
    <property type="term" value="F:metal ion binding"/>
    <property type="evidence" value="ECO:0007669"/>
    <property type="project" value="UniProtKB-KW"/>
</dbReference>
<dbReference type="GO" id="GO:0050225">
    <property type="term" value="F:pseudouridine kinase activity"/>
    <property type="evidence" value="ECO:0007669"/>
    <property type="project" value="UniProtKB-EC"/>
</dbReference>
<gene>
    <name evidence="9" type="ORF">DNF11_0655</name>
</gene>
<keyword evidence="10" id="KW-1185">Reference proteome</keyword>
<evidence type="ECO:0000259" key="8">
    <source>
        <dbReference type="Pfam" id="PF00294"/>
    </source>
</evidence>
<keyword evidence="5" id="KW-0464">Manganese</keyword>
<evidence type="ECO:0000256" key="1">
    <source>
        <dbReference type="ARBA" id="ARBA00022679"/>
    </source>
</evidence>
<dbReference type="SUPFAM" id="SSF110581">
    <property type="entry name" value="Indigoidine synthase A-like"/>
    <property type="match status" value="1"/>
</dbReference>
<proteinExistence type="inferred from homology"/>
<dbReference type="InterPro" id="IPR011611">
    <property type="entry name" value="PfkB_dom"/>
</dbReference>
<dbReference type="InterPro" id="IPR007342">
    <property type="entry name" value="PsuG"/>
</dbReference>
<keyword evidence="2" id="KW-0479">Metal-binding</keyword>
<dbReference type="PROSITE" id="PS00584">
    <property type="entry name" value="PFKB_KINASES_2"/>
    <property type="match status" value="1"/>
</dbReference>
<evidence type="ECO:0000256" key="4">
    <source>
        <dbReference type="ARBA" id="ARBA00022801"/>
    </source>
</evidence>
<keyword evidence="3 9" id="KW-0418">Kinase</keyword>
<reference evidence="9 10" key="1">
    <citation type="submission" date="2018-10" db="EMBL/GenBank/DDBJ databases">
        <title>Complete genome sequence of Malassezia restricta CBS 7877.</title>
        <authorList>
            <person name="Morand S.C."/>
            <person name="Bertignac M."/>
            <person name="Iltis A."/>
            <person name="Kolder I."/>
            <person name="Pirovano W."/>
            <person name="Jourdain R."/>
            <person name="Clavaud C."/>
        </authorList>
    </citation>
    <scope>NUCLEOTIDE SEQUENCE [LARGE SCALE GENOMIC DNA]</scope>
    <source>
        <strain evidence="9 10">CBS 7877</strain>
    </source>
</reference>
<dbReference type="GO" id="GO:0016798">
    <property type="term" value="F:hydrolase activity, acting on glycosyl bonds"/>
    <property type="evidence" value="ECO:0007669"/>
    <property type="project" value="UniProtKB-KW"/>
</dbReference>
<dbReference type="AlphaFoldDB" id="A0A3G2S0Z6"/>
<dbReference type="GO" id="GO:0004730">
    <property type="term" value="F:pseudouridylate synthase activity"/>
    <property type="evidence" value="ECO:0007669"/>
    <property type="project" value="InterPro"/>
</dbReference>
<keyword evidence="4" id="KW-0378">Hydrolase</keyword>
<organism evidence="9 10">
    <name type="scientific">Malassezia restricta (strain ATCC 96810 / NBRC 103918 / CBS 7877)</name>
    <name type="common">Seborrheic dermatitis infection agent</name>
    <dbReference type="NCBI Taxonomy" id="425264"/>
    <lineage>
        <taxon>Eukaryota</taxon>
        <taxon>Fungi</taxon>
        <taxon>Dikarya</taxon>
        <taxon>Basidiomycota</taxon>
        <taxon>Ustilaginomycotina</taxon>
        <taxon>Malasseziomycetes</taxon>
        <taxon>Malasseziales</taxon>
        <taxon>Malasseziaceae</taxon>
        <taxon>Malassezia</taxon>
    </lineage>
</organism>
<dbReference type="InterPro" id="IPR029056">
    <property type="entry name" value="Ribokinase-like"/>
</dbReference>
<evidence type="ECO:0000313" key="9">
    <source>
        <dbReference type="EMBL" id="AYO41605.1"/>
    </source>
</evidence>
<evidence type="ECO:0000256" key="3">
    <source>
        <dbReference type="ARBA" id="ARBA00022777"/>
    </source>
</evidence>
<dbReference type="InterPro" id="IPR002173">
    <property type="entry name" value="Carboh/pur_kinase_PfkB_CS"/>
</dbReference>
<dbReference type="Pfam" id="PF00294">
    <property type="entry name" value="PfkB"/>
    <property type="match status" value="1"/>
</dbReference>
<evidence type="ECO:0000256" key="7">
    <source>
        <dbReference type="ARBA" id="ARBA00023295"/>
    </source>
</evidence>
<dbReference type="VEuPathDB" id="FungiDB:DNF11_0655"/>
<dbReference type="Gene3D" id="3.40.1190.20">
    <property type="match status" value="1"/>
</dbReference>
<dbReference type="SUPFAM" id="SSF53613">
    <property type="entry name" value="Ribokinase-like"/>
    <property type="match status" value="1"/>
</dbReference>
<keyword evidence="6" id="KW-0456">Lyase</keyword>
<dbReference type="GO" id="GO:0005737">
    <property type="term" value="C:cytoplasm"/>
    <property type="evidence" value="ECO:0007669"/>
    <property type="project" value="TreeGrafter"/>
</dbReference>
<evidence type="ECO:0000256" key="5">
    <source>
        <dbReference type="ARBA" id="ARBA00023211"/>
    </source>
</evidence>
<dbReference type="HAMAP" id="MF_01876">
    <property type="entry name" value="PsiMP_glycosidase"/>
    <property type="match status" value="1"/>
</dbReference>